<evidence type="ECO:0000313" key="2">
    <source>
        <dbReference type="EMBL" id="TGZ81961.1"/>
    </source>
</evidence>
<dbReference type="InParanoid" id="A0A4S2MZ12"/>
<sequence length="447" mass="49160">MIPLLRYVAANFGSDPTGSQFIWLARDSRLQRLHGYKPRPNQLFLAGVYGAFLRYGVFGFPNLTIPVIALSGLFKHHLDYISTATEFTIINCPGTLHPDVTESGLVPPSPPSPPPSPRPSTTTSITFLIPSRSPIRQPPETPLEQRAHELLYSTYTGHALFRRYDHLHLNYPLPESHSTSSIIHGTSLSGSTISDKGSFGLYLTPAEPSSTFPSNISYGITAFPAIYHGRILSTPIPTLLDHYETNQRILATIGKNSVDDIISTNNNNNKGYRESWTFLTIPPPLTPSQPGSIDSWGVHITNPRDPIDGETIAMYRARTGRTIGRLSTHEARVYYKGISGVEVGRSMLLDALDGEGEEWREFGCRPGDEGCVVFGGTKEVCKCGEKRTVVAVGMLVGVLEESEYITEFEPRRVGLVVPMGRVLEQVEKGTGVKWGLVVCEKPPQGNE</sequence>
<reference evidence="2 3" key="1">
    <citation type="submission" date="2019-04" db="EMBL/GenBank/DDBJ databases">
        <title>Comparative genomics and transcriptomics to analyze fruiting body development in filamentous ascomycetes.</title>
        <authorList>
            <consortium name="DOE Joint Genome Institute"/>
            <person name="Lutkenhaus R."/>
            <person name="Traeger S."/>
            <person name="Breuer J."/>
            <person name="Kuo A."/>
            <person name="Lipzen A."/>
            <person name="Pangilinan J."/>
            <person name="Dilworth D."/>
            <person name="Sandor L."/>
            <person name="Poggeler S."/>
            <person name="Barry K."/>
            <person name="Grigoriev I.V."/>
            <person name="Nowrousian M."/>
        </authorList>
    </citation>
    <scope>NUCLEOTIDE SEQUENCE [LARGE SCALE GENOMIC DNA]</scope>
    <source>
        <strain evidence="2 3">CBS 389.68</strain>
    </source>
</reference>
<proteinExistence type="predicted"/>
<organism evidence="2 3">
    <name type="scientific">Ascodesmis nigricans</name>
    <dbReference type="NCBI Taxonomy" id="341454"/>
    <lineage>
        <taxon>Eukaryota</taxon>
        <taxon>Fungi</taxon>
        <taxon>Dikarya</taxon>
        <taxon>Ascomycota</taxon>
        <taxon>Pezizomycotina</taxon>
        <taxon>Pezizomycetes</taxon>
        <taxon>Pezizales</taxon>
        <taxon>Ascodesmidaceae</taxon>
        <taxon>Ascodesmis</taxon>
    </lineage>
</organism>
<gene>
    <name evidence="2" type="ORF">EX30DRAFT_371160</name>
</gene>
<dbReference type="EMBL" id="ML220117">
    <property type="protein sequence ID" value="TGZ81961.1"/>
    <property type="molecule type" value="Genomic_DNA"/>
</dbReference>
<evidence type="ECO:0000313" key="3">
    <source>
        <dbReference type="Proteomes" id="UP000298138"/>
    </source>
</evidence>
<accession>A0A4S2MZ12</accession>
<evidence type="ECO:0000256" key="1">
    <source>
        <dbReference type="SAM" id="MobiDB-lite"/>
    </source>
</evidence>
<name>A0A4S2MZ12_9PEZI</name>
<protein>
    <submittedName>
        <fullName evidence="2">Uncharacterized protein</fullName>
    </submittedName>
</protein>
<dbReference type="AlphaFoldDB" id="A0A4S2MZ12"/>
<feature type="region of interest" description="Disordered" evidence="1">
    <location>
        <begin position="100"/>
        <end position="124"/>
    </location>
</feature>
<feature type="compositionally biased region" description="Pro residues" evidence="1">
    <location>
        <begin position="107"/>
        <end position="118"/>
    </location>
</feature>
<keyword evidence="3" id="KW-1185">Reference proteome</keyword>
<dbReference type="Proteomes" id="UP000298138">
    <property type="component" value="Unassembled WGS sequence"/>
</dbReference>